<dbReference type="Gene3D" id="3.30.950.10">
    <property type="entry name" value="Methyltransferase, Cobalt-precorrin-4 Transmethylase, Domain 2"/>
    <property type="match status" value="1"/>
</dbReference>
<dbReference type="CDD" id="cd11646">
    <property type="entry name" value="Precorrin_3B_C17_MT"/>
    <property type="match status" value="1"/>
</dbReference>
<dbReference type="Proteomes" id="UP000631421">
    <property type="component" value="Unassembled WGS sequence"/>
</dbReference>
<dbReference type="GO" id="GO:0009236">
    <property type="term" value="P:cobalamin biosynthetic process"/>
    <property type="evidence" value="ECO:0007669"/>
    <property type="project" value="UniProtKB-KW"/>
</dbReference>
<reference evidence="8" key="2">
    <citation type="submission" date="2020-08" db="EMBL/GenBank/DDBJ databases">
        <authorList>
            <person name="Chen M."/>
            <person name="Teng W."/>
            <person name="Zhao L."/>
            <person name="Hu C."/>
            <person name="Zhou Y."/>
            <person name="Han B."/>
            <person name="Song L."/>
            <person name="Shu W."/>
        </authorList>
    </citation>
    <scope>NUCLEOTIDE SEQUENCE</scope>
    <source>
        <strain evidence="8">FACHB-1277</strain>
    </source>
</reference>
<feature type="domain" description="Tetrapyrrole methylase" evidence="6">
    <location>
        <begin position="229"/>
        <end position="441"/>
    </location>
</feature>
<dbReference type="InterPro" id="IPR000878">
    <property type="entry name" value="4pyrrol_Mease"/>
</dbReference>
<dbReference type="InterPro" id="IPR014777">
    <property type="entry name" value="4pyrrole_Mease_sub1"/>
</dbReference>
<keyword evidence="9" id="KW-1185">Reference proteome</keyword>
<dbReference type="InterPro" id="IPR038029">
    <property type="entry name" value="GbiG_N_sf"/>
</dbReference>
<evidence type="ECO:0000256" key="3">
    <source>
        <dbReference type="ARBA" id="ARBA00022603"/>
    </source>
</evidence>
<evidence type="ECO:0000259" key="7">
    <source>
        <dbReference type="Pfam" id="PF11760"/>
    </source>
</evidence>
<dbReference type="SUPFAM" id="SSF159672">
    <property type="entry name" value="CbiG N-terminal domain-like"/>
    <property type="match status" value="1"/>
</dbReference>
<dbReference type="AlphaFoldDB" id="A0A926USB2"/>
<dbReference type="Gene3D" id="3.40.1010.10">
    <property type="entry name" value="Cobalt-precorrin-4 Transmethylase, Domain 1"/>
    <property type="match status" value="1"/>
</dbReference>
<dbReference type="EC" id="2.1.1.131" evidence="8"/>
<sequence length="482" mass="51745">MKSLHSPVIVVLGETSMAIARQIQEAVSDAIIYGLRARTQSADHTYEHFGATVTELFGQGHPLIGICAAGILIRSLAPLLSDKRLEPPVLAIAEDGSAVVPLLGGLNGANTLARAISKSLKVQPAITTTGELRFQTALLAPPDGYRLLNNDQQAKTFLSDLLAGAEVQLIGDAPWLRASQIPFVKSAEHQIEIVAVGEEIMPNLDLTANLTAKHLIYTALTNHPRKGELAIVGIGPGAAKWMSPEVANILEKATDFVGYKTYLNLVKGFTQGKTIHASDNRVEIERAHQAIALARSGKSVVVVSSGDAGIYGMAAAVYEALEAERDHVANINDIEIRVAPGISAVQAAAAAIGAPIGHDFCTISLSDILKPWEIITTRLAAAAQADFVIAIYNPISTQRRWQLTAAKDLLLQWRSPDTPVVLGHKMGRQGENVKVIRLSELEPELADMQTVIIVGSSKTRIINSGDRQWVYTSRSYANPNKL</sequence>
<evidence type="ECO:0000256" key="2">
    <source>
        <dbReference type="ARBA" id="ARBA00022573"/>
    </source>
</evidence>
<evidence type="ECO:0000259" key="6">
    <source>
        <dbReference type="Pfam" id="PF00590"/>
    </source>
</evidence>
<keyword evidence="4 8" id="KW-0808">Transferase</keyword>
<dbReference type="PANTHER" id="PTHR47036">
    <property type="entry name" value="COBALT-FACTOR III C(17)-METHYLTRANSFERASE-RELATED"/>
    <property type="match status" value="1"/>
</dbReference>
<proteinExistence type="predicted"/>
<organism evidence="8 9">
    <name type="scientific">Pseudanabaena cinerea FACHB-1277</name>
    <dbReference type="NCBI Taxonomy" id="2949581"/>
    <lineage>
        <taxon>Bacteria</taxon>
        <taxon>Bacillati</taxon>
        <taxon>Cyanobacteriota</taxon>
        <taxon>Cyanophyceae</taxon>
        <taxon>Pseudanabaenales</taxon>
        <taxon>Pseudanabaenaceae</taxon>
        <taxon>Pseudanabaena</taxon>
        <taxon>Pseudanabaena cinerea</taxon>
    </lineage>
</organism>
<evidence type="ECO:0000256" key="1">
    <source>
        <dbReference type="ARBA" id="ARBA00004953"/>
    </source>
</evidence>
<dbReference type="InterPro" id="IPR014776">
    <property type="entry name" value="4pyrrole_Mease_sub2"/>
</dbReference>
<evidence type="ECO:0000256" key="4">
    <source>
        <dbReference type="ARBA" id="ARBA00022679"/>
    </source>
</evidence>
<name>A0A926USB2_9CYAN</name>
<dbReference type="InterPro" id="IPR035996">
    <property type="entry name" value="4pyrrol_Methylase_sf"/>
</dbReference>
<dbReference type="InterPro" id="IPR021744">
    <property type="entry name" value="CbiG_N"/>
</dbReference>
<dbReference type="PANTHER" id="PTHR47036:SF1">
    <property type="entry name" value="COBALT-FACTOR III C(17)-METHYLTRANSFERASE-RELATED"/>
    <property type="match status" value="1"/>
</dbReference>
<dbReference type="Pfam" id="PF00590">
    <property type="entry name" value="TP_methylase"/>
    <property type="match status" value="1"/>
</dbReference>
<comment type="caution">
    <text evidence="8">The sequence shown here is derived from an EMBL/GenBank/DDBJ whole genome shotgun (WGS) entry which is preliminary data.</text>
</comment>
<dbReference type="InterPro" id="IPR006363">
    <property type="entry name" value="Cbl_synth_CobJ/CibH_dom"/>
</dbReference>
<dbReference type="Pfam" id="PF11760">
    <property type="entry name" value="CbiG_N"/>
    <property type="match status" value="1"/>
</dbReference>
<dbReference type="EMBL" id="JACJPY010000023">
    <property type="protein sequence ID" value="MBD2150326.1"/>
    <property type="molecule type" value="Genomic_DNA"/>
</dbReference>
<dbReference type="Gene3D" id="3.40.50.11220">
    <property type="match status" value="1"/>
</dbReference>
<evidence type="ECO:0000256" key="5">
    <source>
        <dbReference type="ARBA" id="ARBA00022691"/>
    </source>
</evidence>
<dbReference type="InterPro" id="IPR051810">
    <property type="entry name" value="Precorrin_MeTrfase"/>
</dbReference>
<evidence type="ECO:0000313" key="9">
    <source>
        <dbReference type="Proteomes" id="UP000631421"/>
    </source>
</evidence>
<feature type="domain" description="Cobalamin synthesis G N-terminal" evidence="7">
    <location>
        <begin position="52"/>
        <end position="130"/>
    </location>
</feature>
<gene>
    <name evidence="8" type="primary">cobJ</name>
    <name evidence="8" type="ORF">H6F44_09380</name>
</gene>
<dbReference type="SUPFAM" id="SSF53790">
    <property type="entry name" value="Tetrapyrrole methylase"/>
    <property type="match status" value="1"/>
</dbReference>
<dbReference type="GO" id="GO:0032259">
    <property type="term" value="P:methylation"/>
    <property type="evidence" value="ECO:0007669"/>
    <property type="project" value="UniProtKB-KW"/>
</dbReference>
<dbReference type="NCBIfam" id="TIGR01466">
    <property type="entry name" value="cobJ_cbiH"/>
    <property type="match status" value="1"/>
</dbReference>
<protein>
    <submittedName>
        <fullName evidence="8">Precorrin-3B C(17)-methyltransferase</fullName>
        <ecNumber evidence="8">2.1.1.131</ecNumber>
    </submittedName>
</protein>
<accession>A0A926USB2</accession>
<keyword evidence="5" id="KW-0949">S-adenosyl-L-methionine</keyword>
<reference evidence="8" key="1">
    <citation type="journal article" date="2015" name="ISME J.">
        <title>Draft Genome Sequence of Streptomyces incarnatus NRRL8089, which Produces the Nucleoside Antibiotic Sinefungin.</title>
        <authorList>
            <person name="Oshima K."/>
            <person name="Hattori M."/>
            <person name="Shimizu H."/>
            <person name="Fukuda K."/>
            <person name="Nemoto M."/>
            <person name="Inagaki K."/>
            <person name="Tamura T."/>
        </authorList>
    </citation>
    <scope>NUCLEOTIDE SEQUENCE</scope>
    <source>
        <strain evidence="8">FACHB-1277</strain>
    </source>
</reference>
<comment type="pathway">
    <text evidence="1">Cofactor biosynthesis; adenosylcobalamin biosynthesis.</text>
</comment>
<dbReference type="GO" id="GO:0030789">
    <property type="term" value="F:precorrin-3B C17-methyltransferase activity"/>
    <property type="evidence" value="ECO:0007669"/>
    <property type="project" value="UniProtKB-EC"/>
</dbReference>
<keyword evidence="2" id="KW-0169">Cobalamin biosynthesis</keyword>
<evidence type="ECO:0000313" key="8">
    <source>
        <dbReference type="EMBL" id="MBD2150326.1"/>
    </source>
</evidence>
<dbReference type="RefSeq" id="WP_190350687.1">
    <property type="nucleotide sequence ID" value="NZ_JACJPY010000023.1"/>
</dbReference>
<keyword evidence="3 8" id="KW-0489">Methyltransferase</keyword>